<feature type="domain" description="Tetratricopeptide repeat" evidence="8">
    <location>
        <begin position="500"/>
        <end position="577"/>
    </location>
</feature>
<dbReference type="OrthoDB" id="411857at2759"/>
<dbReference type="Pfam" id="PF13812">
    <property type="entry name" value="PPR_3"/>
    <property type="match status" value="1"/>
</dbReference>
<dbReference type="Pfam" id="PF10590">
    <property type="entry name" value="PNP_phzG_C"/>
    <property type="match status" value="1"/>
</dbReference>
<feature type="repeat" description="PPR" evidence="5">
    <location>
        <begin position="970"/>
        <end position="1004"/>
    </location>
</feature>
<dbReference type="Gene3D" id="2.30.110.10">
    <property type="entry name" value="Electron Transport, Fmn-binding Protein, Chain A"/>
    <property type="match status" value="1"/>
</dbReference>
<accession>A0A2I2FNL7</accession>
<dbReference type="InterPro" id="IPR002885">
    <property type="entry name" value="PPR_rpt"/>
</dbReference>
<dbReference type="EMBL" id="KZ559118">
    <property type="protein sequence ID" value="PLB42223.1"/>
    <property type="molecule type" value="Genomic_DNA"/>
</dbReference>
<dbReference type="Proteomes" id="UP000234585">
    <property type="component" value="Unassembled WGS sequence"/>
</dbReference>
<dbReference type="Pfam" id="PF13041">
    <property type="entry name" value="PPR_2"/>
    <property type="match status" value="1"/>
</dbReference>
<name>A0A2I2FNL7_ASPCN</name>
<protein>
    <submittedName>
        <fullName evidence="9">Uncharacterized protein</fullName>
    </submittedName>
</protein>
<dbReference type="SUPFAM" id="SSF50475">
    <property type="entry name" value="FMN-binding split barrel"/>
    <property type="match status" value="1"/>
</dbReference>
<dbReference type="InterPro" id="IPR057585">
    <property type="entry name" value="TPR_dom_fungi"/>
</dbReference>
<keyword evidence="2" id="KW-0677">Repeat</keyword>
<dbReference type="Gene3D" id="1.25.40.10">
    <property type="entry name" value="Tetratricopeptide repeat domain"/>
    <property type="match status" value="5"/>
</dbReference>
<feature type="region of interest" description="Disordered" evidence="6">
    <location>
        <begin position="103"/>
        <end position="157"/>
    </location>
</feature>
<feature type="domain" description="Pyridoxine 5'-phosphate oxidase dimerisation C-terminal" evidence="7">
    <location>
        <begin position="1622"/>
        <end position="1669"/>
    </location>
</feature>
<dbReference type="PROSITE" id="PS01064">
    <property type="entry name" value="PYRIDOX_OXIDASE"/>
    <property type="match status" value="1"/>
</dbReference>
<dbReference type="InterPro" id="IPR011990">
    <property type="entry name" value="TPR-like_helical_dom_sf"/>
</dbReference>
<dbReference type="InterPro" id="IPR019740">
    <property type="entry name" value="Pyridox_Oxase_CS"/>
</dbReference>
<feature type="region of interest" description="Disordered" evidence="6">
    <location>
        <begin position="1304"/>
        <end position="1377"/>
    </location>
</feature>
<dbReference type="GO" id="GO:0016638">
    <property type="term" value="F:oxidoreductase activity, acting on the CH-NH2 group of donors"/>
    <property type="evidence" value="ECO:0007669"/>
    <property type="project" value="InterPro"/>
</dbReference>
<comment type="function">
    <text evidence="3">Regulates mitochondrial small subunit maturation by controlling 15S rRNA 5'-end processing. Localizes to the 5' precursor of the 15S rRNA in a position that is subsequently occupied by mS47 in the mature yeast mtSSU. Uses structure and sequence-specific RNA recognition, binding to a single-stranded region of the precursor and specifically recognizing bases -6 to -1. The exchange of Ccm1 for mS47 is coupled to the irreversible removal of precursor rRNA that is accompanied by conformational changes of the mitoribosomal proteins uS5m and mS26. These conformational changes signal completion of 5'-end rRNA processing through protection of the mature 5'-end of the 15S rRNA and stabilization of mS47. The removal of the 5' precursor together with the dissociation of Ccm1 may be catalyzed by the 5'-3' exoribonuclease Pet127. Involved in the specific removal of group I introns in mitochondrial encoded transcripts.</text>
</comment>
<evidence type="ECO:0000256" key="5">
    <source>
        <dbReference type="PROSITE-ProRule" id="PRU00708"/>
    </source>
</evidence>
<evidence type="ECO:0000256" key="6">
    <source>
        <dbReference type="SAM" id="MobiDB-lite"/>
    </source>
</evidence>
<feature type="repeat" description="PPR" evidence="5">
    <location>
        <begin position="364"/>
        <end position="398"/>
    </location>
</feature>
<feature type="compositionally biased region" description="Polar residues" evidence="6">
    <location>
        <begin position="1354"/>
        <end position="1372"/>
    </location>
</feature>
<proteinExistence type="inferred from homology"/>
<feature type="region of interest" description="Disordered" evidence="6">
    <location>
        <begin position="1471"/>
        <end position="1496"/>
    </location>
</feature>
<evidence type="ECO:0000256" key="3">
    <source>
        <dbReference type="ARBA" id="ARBA00044493"/>
    </source>
</evidence>
<dbReference type="PANTHER" id="PTHR47447">
    <property type="entry name" value="OS03G0856100 PROTEIN"/>
    <property type="match status" value="1"/>
</dbReference>
<comment type="subunit">
    <text evidence="4">Binds to mitochondrial small subunit 15S rRNA.</text>
</comment>
<dbReference type="FunFam" id="1.25.40.10:FF:000266">
    <property type="entry name" value="Pentatricopeptide repeat domain-containing protein"/>
    <property type="match status" value="1"/>
</dbReference>
<feature type="repeat" description="PPR" evidence="5">
    <location>
        <begin position="1005"/>
        <end position="1035"/>
    </location>
</feature>
<dbReference type="NCBIfam" id="TIGR00756">
    <property type="entry name" value="PPR"/>
    <property type="match status" value="3"/>
</dbReference>
<feature type="compositionally biased region" description="Low complexity" evidence="6">
    <location>
        <begin position="772"/>
        <end position="782"/>
    </location>
</feature>
<organism evidence="9 10">
    <name type="scientific">Aspergillus candidus</name>
    <dbReference type="NCBI Taxonomy" id="41067"/>
    <lineage>
        <taxon>Eukaryota</taxon>
        <taxon>Fungi</taxon>
        <taxon>Dikarya</taxon>
        <taxon>Ascomycota</taxon>
        <taxon>Pezizomycotina</taxon>
        <taxon>Eurotiomycetes</taxon>
        <taxon>Eurotiomycetidae</taxon>
        <taxon>Eurotiales</taxon>
        <taxon>Aspergillaceae</taxon>
        <taxon>Aspergillus</taxon>
        <taxon>Aspergillus subgen. Circumdati</taxon>
    </lineage>
</organism>
<dbReference type="STRING" id="41067.A0A2I2FNL7"/>
<keyword evidence="10" id="KW-1185">Reference proteome</keyword>
<evidence type="ECO:0000313" key="9">
    <source>
        <dbReference type="EMBL" id="PLB42223.1"/>
    </source>
</evidence>
<dbReference type="InterPro" id="IPR012349">
    <property type="entry name" value="Split_barrel_FMN-bd"/>
</dbReference>
<evidence type="ECO:0000259" key="8">
    <source>
        <dbReference type="Pfam" id="PF24603"/>
    </source>
</evidence>
<gene>
    <name evidence="9" type="ORF">BDW47DRAFT_114910</name>
</gene>
<reference evidence="9 10" key="1">
    <citation type="submission" date="2017-12" db="EMBL/GenBank/DDBJ databases">
        <authorList>
            <consortium name="DOE Joint Genome Institute"/>
            <person name="Haridas S."/>
            <person name="Kjaerbolling I."/>
            <person name="Vesth T.C."/>
            <person name="Frisvad J.C."/>
            <person name="Nybo J.L."/>
            <person name="Theobald S."/>
            <person name="Kuo A."/>
            <person name="Bowyer P."/>
            <person name="Matsuda Y."/>
            <person name="Mondo S."/>
            <person name="Lyhne E.K."/>
            <person name="Kogle M.E."/>
            <person name="Clum A."/>
            <person name="Lipzen A."/>
            <person name="Salamov A."/>
            <person name="Ngan C.Y."/>
            <person name="Daum C."/>
            <person name="Chiniquy J."/>
            <person name="Barry K."/>
            <person name="LaButti K."/>
            <person name="Simmons B.A."/>
            <person name="Magnuson J.K."/>
            <person name="Mortensen U.H."/>
            <person name="Larsen T.O."/>
            <person name="Grigoriev I.V."/>
            <person name="Baker S.E."/>
            <person name="Andersen M.R."/>
            <person name="Nordberg H.P."/>
            <person name="Cantor M.N."/>
            <person name="Hua S.X."/>
        </authorList>
    </citation>
    <scope>NUCLEOTIDE SEQUENCE [LARGE SCALE GENOMIC DNA]</scope>
    <source>
        <strain evidence="9 10">CBS 102.13</strain>
    </source>
</reference>
<evidence type="ECO:0000313" key="10">
    <source>
        <dbReference type="Proteomes" id="UP000234585"/>
    </source>
</evidence>
<sequence length="1669" mass="182808">MSGPYWVWYRMNYGSFTKAFTHGYAQSVVAASQSSYASSTTLNHLAQHPAAKFSRTTQLQNVFQPSSSSGAGAGAKASQGGSGGGDLGVAAYYAAWQQAQQTGDDSDWKQLQSSRRVGRKLDVTEEDADGGDAAAGADASSEYRDPPHLTRASANADVSAQVEEAVAREIEIQEEQARVEEAEAKDGAATEAFPELPDEVASIGDATVEQSRRSSDHIVDLASGKQFAEIPGAFAALLRDGLTPTVGAYNALLESAVQLHGDAAQAIQKALDVYSDMLRRRVVPDEQTYETLVRLFVVRAHETITAKGSLEQDRARFGGMEKPGEFMLMSSELERAIVDEDHSLGIAIKLFTTATTRHTNFVFSLDTYRQLITACAREGQVEAMVRVYAHMESNKVTPHASIFPPMIDAFASTGDLQSAVECYNEYKALAIADDSGTFSIVQRRDGEVYAALVQAYLSCGKEDDAMRFVERIRGSFDGVTDDRSTRQEALESVIVRDGLRALEQAHARLRDGARNQAIAAICVAAADAGDLHTASRAYEGLPHDDGALRRAPAVSLLALHVRQGHVTAARPLWLQLSTVDQATVDLVQPTTMYAVALLKSGQIDPALLETRNMFARIRTAAADQQLPLHPIREQINESLDLVGRVLIQTAAVLSPSAIMTLLWSMADNGGMVFPLAEHAVASLGPVAITHLAPADLTLALQVQAGMLVHPRAAARDVAHPIRFAHLLDVALASGRPLDAVTAQAVDQAVGQLFPSRPDLVQRWHDHRGMLMSPVSRSPSSFPSDRHTPVSERSALTSAPSEDAFDPYASATDFRGSALIAEALESASGRLEPHLNRSLDRLRDMRRAGRHPRYITYAKMITAAAKVHRLDLAHDILNMARRDVPALAQYPAVQYGWVSILDAMVAACLTLGDRHLAAKYHQELRTVGSAPSANTFGLYITTLKESTKTFDEATEALKIFHRAVAEGVEPTSFLYNALIGKLGKARRIDDCLLYFAEMRARGVRPTSVTYGTVVNALCRVSDERFAEEMFEEMESMPNYKPRPAPYNSMIQYFLTTKRDRRRVLAYYERMRRRNIAPTMHTYKLLIDAHASLEPVDMPAAEQVLETMRQSGSHPPEAVHYAALIHAQGCVTHDLDAALRLFRSVVADPTVRVQPCLYQAVLEALVANNQVGQTEAIIADMSRRGVELTAYIANTLIQGWAAAGDLNQAQAVYSRIGLAKREPSTYEAMTRAYLQADDRAGAARTVQEMLSRGYPNAVASKIVDLKSVRLPRLRHPLTHSHIGRSTSLLFTSLIFLPSSPMRRLRPFSPPISLPRRSTITMDASHAAPKEGSRPPKKLICDIPPITAPSLPKAASHLQQENDQQGQPSQPSTPAAQEMVTHPARAHQFIINPPLTISQMHPTNPLHQFHSWFRDPRLSAASAPETCTLATAELPSGRVSARVVYLKELDERGWTIYSNWGSREGKGRQVFGSALASSGSKTGSGSGSDNFPPSIPEGEFDGGNRWAALTFFWAVLERQVRVEGLVEPLPRAESEVYWRTRERGSQIGAWASYQSKVLWEAGADGLQGRRGSLAPVVDGAGPRPAIPLDVGDTDIDDGRAMLERRVREMEERFAGVEQIPLPPFWGGVRVVPESVEFWQGRKSRLHDRFRYVRVGGGDEGEGYKWRIERMSP</sequence>
<evidence type="ECO:0000256" key="4">
    <source>
        <dbReference type="ARBA" id="ARBA00044511"/>
    </source>
</evidence>
<dbReference type="RefSeq" id="XP_024676235.1">
    <property type="nucleotide sequence ID" value="XM_024814736.1"/>
</dbReference>
<dbReference type="GeneID" id="36521896"/>
<evidence type="ECO:0000256" key="2">
    <source>
        <dbReference type="ARBA" id="ARBA00022737"/>
    </source>
</evidence>
<feature type="region of interest" description="Disordered" evidence="6">
    <location>
        <begin position="771"/>
        <end position="801"/>
    </location>
</feature>
<dbReference type="PROSITE" id="PS51375">
    <property type="entry name" value="PPR"/>
    <property type="match status" value="3"/>
</dbReference>
<dbReference type="InterPro" id="IPR019576">
    <property type="entry name" value="Pyridoxamine_oxidase_dimer_C"/>
</dbReference>
<comment type="similarity">
    <text evidence="1">Belongs to the CCM1 family.</text>
</comment>
<dbReference type="Pfam" id="PF24603">
    <property type="entry name" value="TPR_30"/>
    <property type="match status" value="1"/>
</dbReference>
<dbReference type="PANTHER" id="PTHR47447:SF17">
    <property type="entry name" value="OS12G0638900 PROTEIN"/>
    <property type="match status" value="1"/>
</dbReference>
<feature type="compositionally biased region" description="Low complexity" evidence="6">
    <location>
        <begin position="1471"/>
        <end position="1480"/>
    </location>
</feature>
<evidence type="ECO:0000259" key="7">
    <source>
        <dbReference type="Pfam" id="PF10590"/>
    </source>
</evidence>
<evidence type="ECO:0000256" key="1">
    <source>
        <dbReference type="ARBA" id="ARBA00006192"/>
    </source>
</evidence>